<gene>
    <name evidence="2" type="ORF">LEP1GSC179_2410</name>
</gene>
<feature type="domain" description="TfoX N-terminal" evidence="1">
    <location>
        <begin position="13"/>
        <end position="92"/>
    </location>
</feature>
<protein>
    <submittedName>
        <fullName evidence="2">TfoX N-terminal domain protein</fullName>
    </submittedName>
</protein>
<accession>A0A0E2BFP1</accession>
<organism evidence="2 3">
    <name type="scientific">Leptospira santarosai str. MOR084</name>
    <dbReference type="NCBI Taxonomy" id="1049984"/>
    <lineage>
        <taxon>Bacteria</taxon>
        <taxon>Pseudomonadati</taxon>
        <taxon>Spirochaetota</taxon>
        <taxon>Spirochaetia</taxon>
        <taxon>Leptospirales</taxon>
        <taxon>Leptospiraceae</taxon>
        <taxon>Leptospira</taxon>
    </lineage>
</organism>
<dbReference type="InterPro" id="IPR007076">
    <property type="entry name" value="TfoX_N"/>
</dbReference>
<proteinExistence type="predicted"/>
<evidence type="ECO:0000313" key="2">
    <source>
        <dbReference type="EMBL" id="EKO34163.1"/>
    </source>
</evidence>
<keyword evidence="3" id="KW-1185">Reference proteome</keyword>
<dbReference type="RefSeq" id="WP_004484676.1">
    <property type="nucleotide sequence ID" value="NZ_AHON02000034.1"/>
</dbReference>
<name>A0A0E2BFP1_9LEPT</name>
<evidence type="ECO:0000259" key="1">
    <source>
        <dbReference type="Pfam" id="PF04993"/>
    </source>
</evidence>
<evidence type="ECO:0000313" key="3">
    <source>
        <dbReference type="Proteomes" id="UP000006329"/>
    </source>
</evidence>
<comment type="caution">
    <text evidence="2">The sequence shown here is derived from an EMBL/GenBank/DDBJ whole genome shotgun (WGS) entry which is preliminary data.</text>
</comment>
<dbReference type="AlphaFoldDB" id="A0A0E2BFP1"/>
<dbReference type="Gene3D" id="3.30.1460.30">
    <property type="entry name" value="YgaC/TfoX-N like chaperone"/>
    <property type="match status" value="1"/>
</dbReference>
<reference evidence="2" key="1">
    <citation type="submission" date="2012-10" db="EMBL/GenBank/DDBJ databases">
        <authorList>
            <person name="Harkins D.M."/>
            <person name="Durkin A.S."/>
            <person name="Brinkac L.M."/>
            <person name="Haft D.H."/>
            <person name="Selengut J.D."/>
            <person name="Sanka R."/>
            <person name="DePew J."/>
            <person name="Purushe J."/>
            <person name="Matthias M.A."/>
            <person name="Vinetz J.M."/>
            <person name="Sutton G.G."/>
            <person name="Nierman W.C."/>
            <person name="Fouts D.E."/>
        </authorList>
    </citation>
    <scope>NUCLEOTIDE SEQUENCE [LARGE SCALE GENOMIC DNA]</scope>
    <source>
        <strain evidence="2">MOR084</strain>
    </source>
</reference>
<dbReference type="SUPFAM" id="SSF159894">
    <property type="entry name" value="YgaC/TfoX-N like"/>
    <property type="match status" value="1"/>
</dbReference>
<dbReference type="EMBL" id="AHON02000034">
    <property type="protein sequence ID" value="EKO34163.1"/>
    <property type="molecule type" value="Genomic_DNA"/>
</dbReference>
<sequence length="114" mass="12561">MASTVDFVSYATEQMGQAGVVSFKKMFGEYAIYCSQTLVALVCDNRLFVKPTQGGREYIGSPTEAPPYPGAKPSFLIENQIDDAPWLSELIRITARELTPAKKKTRGKTKGHSK</sequence>
<dbReference type="Proteomes" id="UP000006329">
    <property type="component" value="Unassembled WGS sequence"/>
</dbReference>
<dbReference type="Pfam" id="PF04993">
    <property type="entry name" value="TfoX_N"/>
    <property type="match status" value="1"/>
</dbReference>